<reference evidence="3 4" key="1">
    <citation type="journal article" date="2014" name="Nat. Genet.">
        <title>Genome and transcriptome of the porcine whipworm Trichuris suis.</title>
        <authorList>
            <person name="Jex A.R."/>
            <person name="Nejsum P."/>
            <person name="Schwarz E.M."/>
            <person name="Hu L."/>
            <person name="Young N.D."/>
            <person name="Hall R.S."/>
            <person name="Korhonen P.K."/>
            <person name="Liao S."/>
            <person name="Thamsborg S."/>
            <person name="Xia J."/>
            <person name="Xu P."/>
            <person name="Wang S."/>
            <person name="Scheerlinck J.P."/>
            <person name="Hofmann A."/>
            <person name="Sternberg P.W."/>
            <person name="Wang J."/>
            <person name="Gasser R.B."/>
        </authorList>
    </citation>
    <scope>NUCLEOTIDE SEQUENCE [LARGE SCALE GENOMIC DNA]</scope>
    <source>
        <strain evidence="3">DCEP-RM93F</strain>
        <strain evidence="2">DCEP-RM93M</strain>
    </source>
</reference>
<feature type="region of interest" description="Disordered" evidence="1">
    <location>
        <begin position="70"/>
        <end position="109"/>
    </location>
</feature>
<gene>
    <name evidence="2" type="ORF">M513_06263</name>
    <name evidence="3" type="ORF">M514_06263</name>
</gene>
<evidence type="ECO:0000313" key="4">
    <source>
        <dbReference type="Proteomes" id="UP000030764"/>
    </source>
</evidence>
<evidence type="ECO:0000313" key="2">
    <source>
        <dbReference type="EMBL" id="KFD52953.1"/>
    </source>
</evidence>
<evidence type="ECO:0000313" key="3">
    <source>
        <dbReference type="EMBL" id="KFD68006.1"/>
    </source>
</evidence>
<dbReference type="Proteomes" id="UP000030764">
    <property type="component" value="Unassembled WGS sequence"/>
</dbReference>
<proteinExistence type="predicted"/>
<dbReference type="EMBL" id="KL363222">
    <property type="protein sequence ID" value="KFD52953.1"/>
    <property type="molecule type" value="Genomic_DNA"/>
</dbReference>
<dbReference type="AlphaFoldDB" id="A0A085NEW0"/>
<protein>
    <submittedName>
        <fullName evidence="3">Uncharacterized protein</fullName>
    </submittedName>
</protein>
<evidence type="ECO:0000256" key="1">
    <source>
        <dbReference type="SAM" id="MobiDB-lite"/>
    </source>
</evidence>
<dbReference type="EMBL" id="KL367509">
    <property type="protein sequence ID" value="KFD68006.1"/>
    <property type="molecule type" value="Genomic_DNA"/>
</dbReference>
<name>A0A085NEW0_9BILA</name>
<organism evidence="3">
    <name type="scientific">Trichuris suis</name>
    <name type="common">pig whipworm</name>
    <dbReference type="NCBI Taxonomy" id="68888"/>
    <lineage>
        <taxon>Eukaryota</taxon>
        <taxon>Metazoa</taxon>
        <taxon>Ecdysozoa</taxon>
        <taxon>Nematoda</taxon>
        <taxon>Enoplea</taxon>
        <taxon>Dorylaimia</taxon>
        <taxon>Trichinellida</taxon>
        <taxon>Trichuridae</taxon>
        <taxon>Trichuris</taxon>
    </lineage>
</organism>
<accession>A0A085NEW0</accession>
<sequence>MLMLKLTLTLHRRSSSPYSLTTEKGACRKLRYDTRRGRWKADGSAEPWFFDLIQFTITLRQNANGLGKKRYRGRFSGSGFPSDPVDPTSKSSQPNGSCDICGRPPARIR</sequence>
<keyword evidence="4" id="KW-1185">Reference proteome</keyword>
<dbReference type="Proteomes" id="UP000030758">
    <property type="component" value="Unassembled WGS sequence"/>
</dbReference>